<evidence type="ECO:0000313" key="2">
    <source>
        <dbReference type="Proteomes" id="UP000507470"/>
    </source>
</evidence>
<proteinExistence type="predicted"/>
<evidence type="ECO:0000313" key="1">
    <source>
        <dbReference type="EMBL" id="CAC5406218.1"/>
    </source>
</evidence>
<gene>
    <name evidence="1" type="ORF">MCOR_39813</name>
</gene>
<sequence>MNKVIEGCYAEPVPTDDLDRNDGKVWYLPHHGVYHPLKPEKIRVVFDCSARNLGVSLNNELLQGPNLADNLLGVLMRFRQDKIAVLGDIESMFYQVKVPTNNRDCLRFYWWKNGNIDENPTEYKMTVHLFVATSSPSCCNYALQYTAEKFKDEFDTKMTDTVTKNMYVDDCLSSVDEEEKAVSLIKDVTKLCSKGGFNLTKWMTIKLFWNLYLKRIVVRSHMDGV</sequence>
<dbReference type="PANTHER" id="PTHR47331:SF1">
    <property type="entry name" value="GAG-LIKE PROTEIN"/>
    <property type="match status" value="1"/>
</dbReference>
<keyword evidence="2" id="KW-1185">Reference proteome</keyword>
<dbReference type="CDD" id="cd01644">
    <property type="entry name" value="RT_pepA17"/>
    <property type="match status" value="1"/>
</dbReference>
<dbReference type="SUPFAM" id="SSF56672">
    <property type="entry name" value="DNA/RNA polymerases"/>
    <property type="match status" value="1"/>
</dbReference>
<dbReference type="EMBL" id="CACVKT020007187">
    <property type="protein sequence ID" value="CAC5406218.1"/>
    <property type="molecule type" value="Genomic_DNA"/>
</dbReference>
<name>A0A6J8DC15_MYTCO</name>
<dbReference type="InterPro" id="IPR043502">
    <property type="entry name" value="DNA/RNA_pol_sf"/>
</dbReference>
<dbReference type="Proteomes" id="UP000507470">
    <property type="component" value="Unassembled WGS sequence"/>
</dbReference>
<dbReference type="Gene3D" id="3.30.70.270">
    <property type="match status" value="1"/>
</dbReference>
<organism evidence="1 2">
    <name type="scientific">Mytilus coruscus</name>
    <name type="common">Sea mussel</name>
    <dbReference type="NCBI Taxonomy" id="42192"/>
    <lineage>
        <taxon>Eukaryota</taxon>
        <taxon>Metazoa</taxon>
        <taxon>Spiralia</taxon>
        <taxon>Lophotrochozoa</taxon>
        <taxon>Mollusca</taxon>
        <taxon>Bivalvia</taxon>
        <taxon>Autobranchia</taxon>
        <taxon>Pteriomorphia</taxon>
        <taxon>Mytilida</taxon>
        <taxon>Mytiloidea</taxon>
        <taxon>Mytilidae</taxon>
        <taxon>Mytilinae</taxon>
        <taxon>Mytilus</taxon>
    </lineage>
</organism>
<dbReference type="OrthoDB" id="10051210at2759"/>
<accession>A0A6J8DC15</accession>
<reference evidence="1 2" key="1">
    <citation type="submission" date="2020-06" db="EMBL/GenBank/DDBJ databases">
        <authorList>
            <person name="Li R."/>
            <person name="Bekaert M."/>
        </authorList>
    </citation>
    <scope>NUCLEOTIDE SEQUENCE [LARGE SCALE GENOMIC DNA]</scope>
    <source>
        <strain evidence="2">wild</strain>
    </source>
</reference>
<dbReference type="Gene3D" id="3.10.10.10">
    <property type="entry name" value="HIV Type 1 Reverse Transcriptase, subunit A, domain 1"/>
    <property type="match status" value="1"/>
</dbReference>
<dbReference type="PANTHER" id="PTHR47331">
    <property type="entry name" value="PHD-TYPE DOMAIN-CONTAINING PROTEIN"/>
    <property type="match status" value="1"/>
</dbReference>
<dbReference type="AlphaFoldDB" id="A0A6J8DC15"/>
<dbReference type="InterPro" id="IPR043128">
    <property type="entry name" value="Rev_trsase/Diguanyl_cyclase"/>
</dbReference>
<protein>
    <recommendedName>
        <fullName evidence="3">Reverse transcriptase domain-containing protein</fullName>
    </recommendedName>
</protein>
<evidence type="ECO:0008006" key="3">
    <source>
        <dbReference type="Google" id="ProtNLM"/>
    </source>
</evidence>